<dbReference type="AlphaFoldDB" id="A0A4R7NYE0"/>
<dbReference type="InterPro" id="IPR042242">
    <property type="entry name" value="RecO_C"/>
</dbReference>
<dbReference type="PANTHER" id="PTHR33991">
    <property type="entry name" value="DNA REPAIR PROTEIN RECO"/>
    <property type="match status" value="1"/>
</dbReference>
<dbReference type="Pfam" id="PF11967">
    <property type="entry name" value="RecO_N"/>
    <property type="match status" value="1"/>
</dbReference>
<evidence type="ECO:0000256" key="1">
    <source>
        <dbReference type="ARBA" id="ARBA00003065"/>
    </source>
</evidence>
<dbReference type="InterPro" id="IPR003717">
    <property type="entry name" value="RecO"/>
</dbReference>
<evidence type="ECO:0000259" key="9">
    <source>
        <dbReference type="Pfam" id="PF11967"/>
    </source>
</evidence>
<feature type="domain" description="DNA replication/recombination mediator RecO N-terminal" evidence="9">
    <location>
        <begin position="9"/>
        <end position="78"/>
    </location>
</feature>
<dbReference type="NCBIfam" id="TIGR00613">
    <property type="entry name" value="reco"/>
    <property type="match status" value="1"/>
</dbReference>
<gene>
    <name evidence="8" type="primary">recO</name>
    <name evidence="10" type="ORF">DFR24_4314</name>
</gene>
<keyword evidence="4 8" id="KW-0227">DNA damage</keyword>
<dbReference type="GO" id="GO:0043590">
    <property type="term" value="C:bacterial nucleoid"/>
    <property type="evidence" value="ECO:0007669"/>
    <property type="project" value="TreeGrafter"/>
</dbReference>
<protein>
    <recommendedName>
        <fullName evidence="3 8">DNA repair protein RecO</fullName>
    </recommendedName>
    <alternativeName>
        <fullName evidence="7 8">Recombination protein O</fullName>
    </alternativeName>
</protein>
<dbReference type="Gene3D" id="1.20.1440.120">
    <property type="entry name" value="Recombination protein O, C-terminal domain"/>
    <property type="match status" value="1"/>
</dbReference>
<dbReference type="Proteomes" id="UP000295341">
    <property type="component" value="Unassembled WGS sequence"/>
</dbReference>
<dbReference type="HAMAP" id="MF_00201">
    <property type="entry name" value="RecO"/>
    <property type="match status" value="1"/>
</dbReference>
<dbReference type="InterPro" id="IPR012340">
    <property type="entry name" value="NA-bd_OB-fold"/>
</dbReference>
<accession>A0A4R7NYE0</accession>
<name>A0A4R7NYE0_9GAMM</name>
<dbReference type="PANTHER" id="PTHR33991:SF1">
    <property type="entry name" value="DNA REPAIR PROTEIN RECO"/>
    <property type="match status" value="1"/>
</dbReference>
<reference evidence="10 11" key="1">
    <citation type="submission" date="2019-03" db="EMBL/GenBank/DDBJ databases">
        <title>Genomic Encyclopedia of Type Strains, Phase IV (KMG-IV): sequencing the most valuable type-strain genomes for metagenomic binning, comparative biology and taxonomic classification.</title>
        <authorList>
            <person name="Goeker M."/>
        </authorList>
    </citation>
    <scope>NUCLEOTIDE SEQUENCE [LARGE SCALE GENOMIC DNA]</scope>
    <source>
        <strain evidence="10 11">DSM 26377</strain>
    </source>
</reference>
<evidence type="ECO:0000256" key="6">
    <source>
        <dbReference type="ARBA" id="ARBA00023204"/>
    </source>
</evidence>
<keyword evidence="6 8" id="KW-0234">DNA repair</keyword>
<keyword evidence="11" id="KW-1185">Reference proteome</keyword>
<evidence type="ECO:0000313" key="11">
    <source>
        <dbReference type="Proteomes" id="UP000295341"/>
    </source>
</evidence>
<dbReference type="RefSeq" id="WP_133883448.1">
    <property type="nucleotide sequence ID" value="NZ_MWIN01000013.1"/>
</dbReference>
<comment type="caution">
    <text evidence="10">The sequence shown here is derived from an EMBL/GenBank/DDBJ whole genome shotgun (WGS) entry which is preliminary data.</text>
</comment>
<evidence type="ECO:0000256" key="8">
    <source>
        <dbReference type="HAMAP-Rule" id="MF_00201"/>
    </source>
</evidence>
<evidence type="ECO:0000256" key="5">
    <source>
        <dbReference type="ARBA" id="ARBA00023172"/>
    </source>
</evidence>
<dbReference type="InterPro" id="IPR022572">
    <property type="entry name" value="DNA_rep/recomb_RecO_N"/>
</dbReference>
<dbReference type="GO" id="GO:0006302">
    <property type="term" value="P:double-strand break repair"/>
    <property type="evidence" value="ECO:0007669"/>
    <property type="project" value="TreeGrafter"/>
</dbReference>
<evidence type="ECO:0000256" key="3">
    <source>
        <dbReference type="ARBA" id="ARBA00021310"/>
    </source>
</evidence>
<evidence type="ECO:0000256" key="7">
    <source>
        <dbReference type="ARBA" id="ARBA00033409"/>
    </source>
</evidence>
<evidence type="ECO:0000313" key="10">
    <source>
        <dbReference type="EMBL" id="TDU25869.1"/>
    </source>
</evidence>
<dbReference type="OrthoDB" id="9804792at2"/>
<organism evidence="10 11">
    <name type="scientific">Panacagrimonas perspica</name>
    <dbReference type="NCBI Taxonomy" id="381431"/>
    <lineage>
        <taxon>Bacteria</taxon>
        <taxon>Pseudomonadati</taxon>
        <taxon>Pseudomonadota</taxon>
        <taxon>Gammaproteobacteria</taxon>
        <taxon>Nevskiales</taxon>
        <taxon>Nevskiaceae</taxon>
        <taxon>Panacagrimonas</taxon>
    </lineage>
</organism>
<comment type="function">
    <text evidence="1 8">Involved in DNA repair and RecF pathway recombination.</text>
</comment>
<proteinExistence type="inferred from homology"/>
<dbReference type="EMBL" id="SOBT01000011">
    <property type="protein sequence ID" value="TDU25869.1"/>
    <property type="molecule type" value="Genomic_DNA"/>
</dbReference>
<evidence type="ECO:0000256" key="4">
    <source>
        <dbReference type="ARBA" id="ARBA00022763"/>
    </source>
</evidence>
<dbReference type="Pfam" id="PF02565">
    <property type="entry name" value="RecO_C"/>
    <property type="match status" value="1"/>
</dbReference>
<sequence length="241" mass="26395">MSRARIQLQPAWVLKASAYSDTSLLVEAFTPSHGRIGLVARGARTAKSRPRALLQAFRPLLLSWTEAGDLGTLTGVEASPAAAFEFRGETVFSGWYLNELLLRLLQRHDAHPVLFEAYGEALAALIPTGERALRRFEMTLLAELGFGIDLPPDLDPSLHYFHRNGEEPVPGAADAEDSYSGRTLIALRDDQLETVEDLRAARRLLRGALAEHLGTKGLSTATMLRDLRRSLERVPTPGSGS</sequence>
<dbReference type="Gene3D" id="2.40.50.140">
    <property type="entry name" value="Nucleic acid-binding proteins"/>
    <property type="match status" value="1"/>
</dbReference>
<comment type="similarity">
    <text evidence="2 8">Belongs to the RecO family.</text>
</comment>
<dbReference type="GO" id="GO:0006310">
    <property type="term" value="P:DNA recombination"/>
    <property type="evidence" value="ECO:0007669"/>
    <property type="project" value="UniProtKB-UniRule"/>
</dbReference>
<keyword evidence="5 8" id="KW-0233">DNA recombination</keyword>
<dbReference type="SUPFAM" id="SSF50249">
    <property type="entry name" value="Nucleic acid-binding proteins"/>
    <property type="match status" value="1"/>
</dbReference>
<evidence type="ECO:0000256" key="2">
    <source>
        <dbReference type="ARBA" id="ARBA00007452"/>
    </source>
</evidence>